<feature type="region of interest" description="Disordered" evidence="1">
    <location>
        <begin position="1"/>
        <end position="48"/>
    </location>
</feature>
<organism evidence="2 3">
    <name type="scientific">Streptomyces siamensis</name>
    <dbReference type="NCBI Taxonomy" id="1274986"/>
    <lineage>
        <taxon>Bacteria</taxon>
        <taxon>Bacillati</taxon>
        <taxon>Actinomycetota</taxon>
        <taxon>Actinomycetes</taxon>
        <taxon>Kitasatosporales</taxon>
        <taxon>Streptomycetaceae</taxon>
        <taxon>Streptomyces</taxon>
    </lineage>
</organism>
<reference evidence="3" key="1">
    <citation type="journal article" date="2019" name="Int. J. Syst. Evol. Microbiol.">
        <title>The Global Catalogue of Microorganisms (GCM) 10K type strain sequencing project: providing services to taxonomists for standard genome sequencing and annotation.</title>
        <authorList>
            <consortium name="The Broad Institute Genomics Platform"/>
            <consortium name="The Broad Institute Genome Sequencing Center for Infectious Disease"/>
            <person name="Wu L."/>
            <person name="Ma J."/>
        </authorList>
    </citation>
    <scope>NUCLEOTIDE SEQUENCE [LARGE SCALE GENOMIC DNA]</scope>
    <source>
        <strain evidence="3">JCM 18409</strain>
    </source>
</reference>
<evidence type="ECO:0000256" key="1">
    <source>
        <dbReference type="SAM" id="MobiDB-lite"/>
    </source>
</evidence>
<name>A0ABP9JPV0_9ACTN</name>
<accession>A0ABP9JPV0</accession>
<feature type="compositionally biased region" description="Polar residues" evidence="1">
    <location>
        <begin position="1"/>
        <end position="15"/>
    </location>
</feature>
<protein>
    <submittedName>
        <fullName evidence="2">Uncharacterized protein</fullName>
    </submittedName>
</protein>
<keyword evidence="3" id="KW-1185">Reference proteome</keyword>
<dbReference type="EMBL" id="BAABKB010000048">
    <property type="protein sequence ID" value="GAA5038599.1"/>
    <property type="molecule type" value="Genomic_DNA"/>
</dbReference>
<evidence type="ECO:0000313" key="2">
    <source>
        <dbReference type="EMBL" id="GAA5038599.1"/>
    </source>
</evidence>
<dbReference type="RefSeq" id="WP_345658661.1">
    <property type="nucleotide sequence ID" value="NZ_BAABKB010000048.1"/>
</dbReference>
<evidence type="ECO:0000313" key="3">
    <source>
        <dbReference type="Proteomes" id="UP001501759"/>
    </source>
</evidence>
<gene>
    <name evidence="2" type="ORF">GCM10023335_87940</name>
</gene>
<comment type="caution">
    <text evidence="2">The sequence shown here is derived from an EMBL/GenBank/DDBJ whole genome shotgun (WGS) entry which is preliminary data.</text>
</comment>
<dbReference type="Proteomes" id="UP001501759">
    <property type="component" value="Unassembled WGS sequence"/>
</dbReference>
<sequence>MEPDHTGNTYISDQAGSHGELPIKVPMIPARERSGGSAPAQLGTAGPLGKLPVGGTPLLLRLGKVVGERSHAKFKHAFDFLGHQWARYATP</sequence>
<proteinExistence type="predicted"/>